<evidence type="ECO:0000313" key="5">
    <source>
        <dbReference type="Proteomes" id="UP001497516"/>
    </source>
</evidence>
<reference evidence="4 5" key="1">
    <citation type="submission" date="2024-04" db="EMBL/GenBank/DDBJ databases">
        <authorList>
            <person name="Fracassetti M."/>
        </authorList>
    </citation>
    <scope>NUCLEOTIDE SEQUENCE [LARGE SCALE GENOMIC DNA]</scope>
</reference>
<evidence type="ECO:0000256" key="2">
    <source>
        <dbReference type="PIRSR" id="PIRSR002703-1"/>
    </source>
</evidence>
<accession>A0AAV2FJW1</accession>
<sequence>MTPATHSAASLLLSLALVFIIFHGAKATVITFTNNCPTTIWPGLLTGAGSPLSTTGFELAAQATAKVAIPPPFSGRFWARTECYWNSTGQFNCPTGDCGTGQVSCNGAGGNPPVSLVEFTLAADPTTGNDFYDVSLVDGFNLPVSVAPSGGTGRNCTTSSCHGNVNAVCPAELAVKGADGSVIACMSACDAFHLPQYCCTGIYASPATCRPSTYSQIFKGQCPQAYSYAYDDTTSTFSCGGGANYAIVFCPSN</sequence>
<dbReference type="Gene3D" id="2.60.110.10">
    <property type="entry name" value="Thaumatin"/>
    <property type="match status" value="1"/>
</dbReference>
<feature type="disulfide bond" evidence="2">
    <location>
        <begin position="169"/>
        <end position="185"/>
    </location>
</feature>
<evidence type="ECO:0008006" key="6">
    <source>
        <dbReference type="Google" id="ProtNLM"/>
    </source>
</evidence>
<keyword evidence="2" id="KW-1015">Disulfide bond</keyword>
<feature type="disulfide bond" evidence="2">
    <location>
        <begin position="83"/>
        <end position="93"/>
    </location>
</feature>
<keyword evidence="3" id="KW-0732">Signal</keyword>
<feature type="disulfide bond" evidence="2">
    <location>
        <begin position="98"/>
        <end position="105"/>
    </location>
</feature>
<dbReference type="PRINTS" id="PR00347">
    <property type="entry name" value="THAUMATIN"/>
</dbReference>
<evidence type="ECO:0000256" key="1">
    <source>
        <dbReference type="ARBA" id="ARBA00010607"/>
    </source>
</evidence>
<dbReference type="SMART" id="SM00205">
    <property type="entry name" value="THN"/>
    <property type="match status" value="1"/>
</dbReference>
<dbReference type="PROSITE" id="PS51367">
    <property type="entry name" value="THAUMATIN_2"/>
    <property type="match status" value="1"/>
</dbReference>
<feature type="disulfide bond" evidence="2">
    <location>
        <begin position="36"/>
        <end position="250"/>
    </location>
</feature>
<organism evidence="4 5">
    <name type="scientific">Linum trigynum</name>
    <dbReference type="NCBI Taxonomy" id="586398"/>
    <lineage>
        <taxon>Eukaryota</taxon>
        <taxon>Viridiplantae</taxon>
        <taxon>Streptophyta</taxon>
        <taxon>Embryophyta</taxon>
        <taxon>Tracheophyta</taxon>
        <taxon>Spermatophyta</taxon>
        <taxon>Magnoliopsida</taxon>
        <taxon>eudicotyledons</taxon>
        <taxon>Gunneridae</taxon>
        <taxon>Pentapetalae</taxon>
        <taxon>rosids</taxon>
        <taxon>fabids</taxon>
        <taxon>Malpighiales</taxon>
        <taxon>Linaceae</taxon>
        <taxon>Linum</taxon>
    </lineage>
</organism>
<comment type="similarity">
    <text evidence="1">Belongs to the thaumatin family.</text>
</comment>
<dbReference type="EMBL" id="OZ034819">
    <property type="protein sequence ID" value="CAL1398304.1"/>
    <property type="molecule type" value="Genomic_DNA"/>
</dbReference>
<dbReference type="Proteomes" id="UP001497516">
    <property type="component" value="Chromosome 6"/>
</dbReference>
<gene>
    <name evidence="4" type="ORF">LTRI10_LOCUS38541</name>
</gene>
<dbReference type="InterPro" id="IPR017949">
    <property type="entry name" value="Thaumatin_CS"/>
</dbReference>
<dbReference type="SUPFAM" id="SSF49870">
    <property type="entry name" value="Osmotin, thaumatin-like protein"/>
    <property type="match status" value="1"/>
</dbReference>
<feature type="disulfide bond" evidence="2">
    <location>
        <begin position="199"/>
        <end position="209"/>
    </location>
</feature>
<dbReference type="PANTHER" id="PTHR31048">
    <property type="entry name" value="OS03G0233200 PROTEIN"/>
    <property type="match status" value="1"/>
</dbReference>
<dbReference type="InterPro" id="IPR037176">
    <property type="entry name" value="Osmotin/thaumatin-like_sf"/>
</dbReference>
<proteinExistence type="inferred from homology"/>
<feature type="chain" id="PRO_5043651550" description="Thaumatin-like protein" evidence="3">
    <location>
        <begin position="28"/>
        <end position="253"/>
    </location>
</feature>
<dbReference type="PROSITE" id="PS00316">
    <property type="entry name" value="THAUMATIN_1"/>
    <property type="match status" value="1"/>
</dbReference>
<dbReference type="CDD" id="cd09218">
    <property type="entry name" value="TLP-PA"/>
    <property type="match status" value="1"/>
</dbReference>
<protein>
    <recommendedName>
        <fullName evidence="6">Thaumatin-like protein</fullName>
    </recommendedName>
</protein>
<evidence type="ECO:0000313" key="4">
    <source>
        <dbReference type="EMBL" id="CAL1398304.1"/>
    </source>
</evidence>
<feature type="disulfide bond" evidence="2">
    <location>
        <begin position="161"/>
        <end position="222"/>
    </location>
</feature>
<dbReference type="Pfam" id="PF00314">
    <property type="entry name" value="Thaumatin"/>
    <property type="match status" value="1"/>
</dbReference>
<dbReference type="InterPro" id="IPR001938">
    <property type="entry name" value="Thaumatin"/>
</dbReference>
<name>A0AAV2FJW1_9ROSI</name>
<feature type="disulfide bond" evidence="2">
    <location>
        <begin position="156"/>
        <end position="239"/>
    </location>
</feature>
<dbReference type="AlphaFoldDB" id="A0AAV2FJW1"/>
<dbReference type="PIRSF" id="PIRSF002703">
    <property type="entry name" value="Thaumatin"/>
    <property type="match status" value="1"/>
</dbReference>
<evidence type="ECO:0000256" key="3">
    <source>
        <dbReference type="SAM" id="SignalP"/>
    </source>
</evidence>
<feature type="disulfide bond" evidence="2">
    <location>
        <begin position="189"/>
        <end position="198"/>
    </location>
</feature>
<feature type="signal peptide" evidence="3">
    <location>
        <begin position="1"/>
        <end position="27"/>
    </location>
</feature>
<dbReference type="FunFam" id="2.60.110.10:FF:000004">
    <property type="entry name" value="THAUMATIN-LIKE PROTEIN 1"/>
    <property type="match status" value="1"/>
</dbReference>
<keyword evidence="5" id="KW-1185">Reference proteome</keyword>